<feature type="region of interest" description="Disordered" evidence="1">
    <location>
        <begin position="22"/>
        <end position="41"/>
    </location>
</feature>
<accession>W1NHE4</accession>
<keyword evidence="3" id="KW-1185">Reference proteome</keyword>
<reference evidence="3" key="1">
    <citation type="journal article" date="2013" name="Science">
        <title>The Amborella genome and the evolution of flowering plants.</title>
        <authorList>
            <consortium name="Amborella Genome Project"/>
        </authorList>
    </citation>
    <scope>NUCLEOTIDE SEQUENCE [LARGE SCALE GENOMIC DNA]</scope>
</reference>
<dbReference type="Gramene" id="ERM94901">
    <property type="protein sequence ID" value="ERM94901"/>
    <property type="gene ID" value="AMTR_s00009p00162240"/>
</dbReference>
<evidence type="ECO:0000256" key="1">
    <source>
        <dbReference type="SAM" id="MobiDB-lite"/>
    </source>
</evidence>
<dbReference type="AlphaFoldDB" id="W1NHE4"/>
<protein>
    <submittedName>
        <fullName evidence="2">Uncharacterized protein</fullName>
    </submittedName>
</protein>
<name>W1NHE4_AMBTC</name>
<gene>
    <name evidence="2" type="ORF">AMTR_s00009p00162240</name>
</gene>
<organism evidence="2 3">
    <name type="scientific">Amborella trichopoda</name>
    <dbReference type="NCBI Taxonomy" id="13333"/>
    <lineage>
        <taxon>Eukaryota</taxon>
        <taxon>Viridiplantae</taxon>
        <taxon>Streptophyta</taxon>
        <taxon>Embryophyta</taxon>
        <taxon>Tracheophyta</taxon>
        <taxon>Spermatophyta</taxon>
        <taxon>Magnoliopsida</taxon>
        <taxon>Amborellales</taxon>
        <taxon>Amborellaceae</taxon>
        <taxon>Amborella</taxon>
    </lineage>
</organism>
<dbReference type="HOGENOM" id="CLU_2429989_0_0_1"/>
<evidence type="ECO:0000313" key="3">
    <source>
        <dbReference type="Proteomes" id="UP000017836"/>
    </source>
</evidence>
<feature type="compositionally biased region" description="Low complexity" evidence="1">
    <location>
        <begin position="26"/>
        <end position="40"/>
    </location>
</feature>
<dbReference type="EMBL" id="KI397501">
    <property type="protein sequence ID" value="ERM94901.1"/>
    <property type="molecule type" value="Genomic_DNA"/>
</dbReference>
<dbReference type="Proteomes" id="UP000017836">
    <property type="component" value="Unassembled WGS sequence"/>
</dbReference>
<sequence length="91" mass="10528">MKAREVHTSKLSSYPREYAPPILFTRSSDSSSDELSPRSSNWRLNKQLKKAEVRDKVGKMLRAMKVTFSSSIHIVEEDKGTREAQWQESTR</sequence>
<evidence type="ECO:0000313" key="2">
    <source>
        <dbReference type="EMBL" id="ERM94901.1"/>
    </source>
</evidence>
<proteinExistence type="predicted"/>